<accession>A0A376W5L8</accession>
<evidence type="ECO:0000313" key="2">
    <source>
        <dbReference type="Proteomes" id="UP000254716"/>
    </source>
</evidence>
<evidence type="ECO:0000313" key="1">
    <source>
        <dbReference type="EMBL" id="STJ18168.1"/>
    </source>
</evidence>
<reference evidence="1 2" key="1">
    <citation type="submission" date="2018-06" db="EMBL/GenBank/DDBJ databases">
        <authorList>
            <consortium name="Pathogen Informatics"/>
            <person name="Doyle S."/>
        </authorList>
    </citation>
    <scope>NUCLEOTIDE SEQUENCE [LARGE SCALE GENOMIC DNA]</scope>
    <source>
        <strain evidence="1 2">NCTC9081</strain>
    </source>
</reference>
<dbReference type="EMBL" id="UGCV01000008">
    <property type="protein sequence ID" value="STJ18168.1"/>
    <property type="molecule type" value="Genomic_DNA"/>
</dbReference>
<protein>
    <submittedName>
        <fullName evidence="1">Uncharacterized protein</fullName>
    </submittedName>
</protein>
<organism evidence="1 2">
    <name type="scientific">Escherichia coli</name>
    <dbReference type="NCBI Taxonomy" id="562"/>
    <lineage>
        <taxon>Bacteria</taxon>
        <taxon>Pseudomonadati</taxon>
        <taxon>Pseudomonadota</taxon>
        <taxon>Gammaproteobacteria</taxon>
        <taxon>Enterobacterales</taxon>
        <taxon>Enterobacteriaceae</taxon>
        <taxon>Escherichia</taxon>
    </lineage>
</organism>
<dbReference type="Proteomes" id="UP000254716">
    <property type="component" value="Unassembled WGS sequence"/>
</dbReference>
<proteinExistence type="predicted"/>
<gene>
    <name evidence="1" type="ORF">NCTC9081_03644</name>
</gene>
<sequence length="95" mass="10343">MVSEGRPIILRAVPEQDTSSVKPFRLLTIAVSPVDVSMVATYPDNLGKLEEQLNEWGSELLKPLTDAVYEAIPSDGIRPTSGKGEGLLILLWIPV</sequence>
<name>A0A376W5L8_ECOLX</name>
<dbReference type="AlphaFoldDB" id="A0A376W5L8"/>